<proteinExistence type="predicted"/>
<protein>
    <recommendedName>
        <fullName evidence="1">VOC domain-containing protein</fullName>
    </recommendedName>
</protein>
<accession>A0A382ZZ39</accession>
<dbReference type="PROSITE" id="PS51819">
    <property type="entry name" value="VOC"/>
    <property type="match status" value="1"/>
</dbReference>
<dbReference type="Pfam" id="PF00903">
    <property type="entry name" value="Glyoxalase"/>
    <property type="match status" value="1"/>
</dbReference>
<dbReference type="InterPro" id="IPR004360">
    <property type="entry name" value="Glyas_Fos-R_dOase_dom"/>
</dbReference>
<name>A0A382ZZ39_9ZZZZ</name>
<dbReference type="SUPFAM" id="SSF54593">
    <property type="entry name" value="Glyoxalase/Bleomycin resistance protein/Dihydroxybiphenyl dioxygenase"/>
    <property type="match status" value="1"/>
</dbReference>
<sequence length="174" mass="19902">MPAVTNLGHLGLFCQDVEKMRDFYSRFMGMTITDEDPEWGICFLSANPEAEHHELALARMRPNGETTQYLQQVSFIVDSMEDLQTFYHRLQDEGLKIDRTVTHGISCSIYFFDPEDNRVELYYKTGYNVRQPLGEHIDLDQPADDLLAFSKSFEVSKGPSVGESTQPGLWKTPV</sequence>
<dbReference type="InterPro" id="IPR029068">
    <property type="entry name" value="Glyas_Bleomycin-R_OHBP_Dase"/>
</dbReference>
<dbReference type="Gene3D" id="3.10.180.10">
    <property type="entry name" value="2,3-Dihydroxybiphenyl 1,2-Dioxygenase, domain 1"/>
    <property type="match status" value="1"/>
</dbReference>
<feature type="domain" description="VOC" evidence="1">
    <location>
        <begin position="6"/>
        <end position="124"/>
    </location>
</feature>
<dbReference type="AlphaFoldDB" id="A0A382ZZ39"/>
<evidence type="ECO:0000313" key="2">
    <source>
        <dbReference type="EMBL" id="SVE00560.1"/>
    </source>
</evidence>
<reference evidence="2" key="1">
    <citation type="submission" date="2018-05" db="EMBL/GenBank/DDBJ databases">
        <authorList>
            <person name="Lanie J.A."/>
            <person name="Ng W.-L."/>
            <person name="Kazmierczak K.M."/>
            <person name="Andrzejewski T.M."/>
            <person name="Davidsen T.M."/>
            <person name="Wayne K.J."/>
            <person name="Tettelin H."/>
            <person name="Glass J.I."/>
            <person name="Rusch D."/>
            <person name="Podicherti R."/>
            <person name="Tsui H.-C.T."/>
            <person name="Winkler M.E."/>
        </authorList>
    </citation>
    <scope>NUCLEOTIDE SEQUENCE</scope>
</reference>
<dbReference type="PANTHER" id="PTHR21366">
    <property type="entry name" value="GLYOXALASE FAMILY PROTEIN"/>
    <property type="match status" value="1"/>
</dbReference>
<dbReference type="EMBL" id="UINC01187701">
    <property type="protein sequence ID" value="SVE00560.1"/>
    <property type="molecule type" value="Genomic_DNA"/>
</dbReference>
<evidence type="ECO:0000259" key="1">
    <source>
        <dbReference type="PROSITE" id="PS51819"/>
    </source>
</evidence>
<dbReference type="InterPro" id="IPR050383">
    <property type="entry name" value="GlyoxalaseI/FosfomycinResist"/>
</dbReference>
<gene>
    <name evidence="2" type="ORF">METZ01_LOCUS453414</name>
</gene>
<dbReference type="InterPro" id="IPR037523">
    <property type="entry name" value="VOC_core"/>
</dbReference>
<organism evidence="2">
    <name type="scientific">marine metagenome</name>
    <dbReference type="NCBI Taxonomy" id="408172"/>
    <lineage>
        <taxon>unclassified sequences</taxon>
        <taxon>metagenomes</taxon>
        <taxon>ecological metagenomes</taxon>
    </lineage>
</organism>